<accession>A0A7S9KMX2</accession>
<organism evidence="1 2">
    <name type="scientific">Epichloe festucae (strain Fl1)</name>
    <dbReference type="NCBI Taxonomy" id="877507"/>
    <lineage>
        <taxon>Eukaryota</taxon>
        <taxon>Fungi</taxon>
        <taxon>Dikarya</taxon>
        <taxon>Ascomycota</taxon>
        <taxon>Pezizomycotina</taxon>
        <taxon>Sordariomycetes</taxon>
        <taxon>Hypocreomycetidae</taxon>
        <taxon>Hypocreales</taxon>
        <taxon>Clavicipitaceae</taxon>
        <taxon>Epichloe</taxon>
    </lineage>
</organism>
<evidence type="ECO:0000313" key="2">
    <source>
        <dbReference type="Proteomes" id="UP000594364"/>
    </source>
</evidence>
<name>A0A7S9KMX2_EPIFF</name>
<sequence>MYKSCCARKRSRLSCVVPRAPFIQSKMRAFLIQQVLAAGFLAATATAVTPVSDADMTEMLKNNGIRLAMKAQPMFFFSQMNRYGTCIPTVVRSTKGQRTPPSNLCNWPDAGCECRNPGVKVGHPSPSFPIYFSFKKCSATSVRVAYNLFWTKDGWKEPKSPLIHFGHPYDWERAIVVWEKDKCGQWWPKELLLSQHGGYGQLEWAKIHNTFNEEDGSKPRGGANGRTNLDHPKVYIESFKHAMRDTKETDHQGEFDQISEDAYRSDDWWYYPKTNDYVLADESSEVGKFIARYDWGEADSTPPLVAKRLCDESG</sequence>
<evidence type="ECO:0000313" key="1">
    <source>
        <dbReference type="EMBL" id="QPG95091.1"/>
    </source>
</evidence>
<proteinExistence type="predicted"/>
<keyword evidence="2" id="KW-1185">Reference proteome</keyword>
<dbReference type="EMBL" id="CP031385">
    <property type="protein sequence ID" value="QPG95091.1"/>
    <property type="molecule type" value="Genomic_DNA"/>
</dbReference>
<reference evidence="1 2" key="1">
    <citation type="journal article" date="2018" name="PLoS Genet.">
        <title>Repeat elements organise 3D genome structure and mediate transcription in the filamentous fungus Epichloe festucae.</title>
        <authorList>
            <person name="Winter D.J."/>
            <person name="Ganley A.R.D."/>
            <person name="Young C.A."/>
            <person name="Liachko I."/>
            <person name="Schardl C.L."/>
            <person name="Dupont P.Y."/>
            <person name="Berry D."/>
            <person name="Ram A."/>
            <person name="Scott B."/>
            <person name="Cox M.P."/>
        </authorList>
    </citation>
    <scope>NUCLEOTIDE SEQUENCE [LARGE SCALE GENOMIC DNA]</scope>
    <source>
        <strain evidence="1 2">Fl1</strain>
    </source>
</reference>
<dbReference type="AlphaFoldDB" id="A0A7S9KMX2"/>
<protein>
    <submittedName>
        <fullName evidence="1">Uncharacterized protein</fullName>
    </submittedName>
</protein>
<dbReference type="OrthoDB" id="10255963at2759"/>
<dbReference type="Proteomes" id="UP000594364">
    <property type="component" value="Chromosome 1"/>
</dbReference>
<gene>
    <name evidence="1" type="ORF">C2857_007638</name>
</gene>